<keyword evidence="3" id="KW-1185">Reference proteome</keyword>
<organism evidence="2 3">
    <name type="scientific">Gigaspora margarita</name>
    <dbReference type="NCBI Taxonomy" id="4874"/>
    <lineage>
        <taxon>Eukaryota</taxon>
        <taxon>Fungi</taxon>
        <taxon>Fungi incertae sedis</taxon>
        <taxon>Mucoromycota</taxon>
        <taxon>Glomeromycotina</taxon>
        <taxon>Glomeromycetes</taxon>
        <taxon>Diversisporales</taxon>
        <taxon>Gigasporaceae</taxon>
        <taxon>Gigaspora</taxon>
    </lineage>
</organism>
<name>A0ABM8VVL6_GIGMA</name>
<reference evidence="2 3" key="1">
    <citation type="submission" date="2021-06" db="EMBL/GenBank/DDBJ databases">
        <authorList>
            <person name="Kallberg Y."/>
            <person name="Tangrot J."/>
            <person name="Rosling A."/>
        </authorList>
    </citation>
    <scope>NUCLEOTIDE SEQUENCE [LARGE SCALE GENOMIC DNA]</scope>
    <source>
        <strain evidence="2 3">120-4 pot B 10/14</strain>
    </source>
</reference>
<sequence>MYFAFYKIESNNNLGLVEEQPINISPSDQDLDKAINIPVVEQTFHNWKKTIQTGLDAGTNTIKELENFINSFINNNKKNFIEIENPVVHSRRDTSKKKQFKESHELVSKKKSSAKENLNAQKTRKQTQYQQYQNTGHNKANNSGPGESDIDLAFK</sequence>
<gene>
    <name evidence="2" type="ORF">GMARGA_LOCUS149</name>
</gene>
<evidence type="ECO:0000313" key="2">
    <source>
        <dbReference type="EMBL" id="CAG8457831.1"/>
    </source>
</evidence>
<dbReference type="Proteomes" id="UP000789901">
    <property type="component" value="Unassembled WGS sequence"/>
</dbReference>
<dbReference type="EMBL" id="CAJVQB010000010">
    <property type="protein sequence ID" value="CAG8457831.1"/>
    <property type="molecule type" value="Genomic_DNA"/>
</dbReference>
<accession>A0ABM8VVL6</accession>
<feature type="region of interest" description="Disordered" evidence="1">
    <location>
        <begin position="88"/>
        <end position="155"/>
    </location>
</feature>
<proteinExistence type="predicted"/>
<comment type="caution">
    <text evidence="2">The sequence shown here is derived from an EMBL/GenBank/DDBJ whole genome shotgun (WGS) entry which is preliminary data.</text>
</comment>
<evidence type="ECO:0000256" key="1">
    <source>
        <dbReference type="SAM" id="MobiDB-lite"/>
    </source>
</evidence>
<evidence type="ECO:0000313" key="3">
    <source>
        <dbReference type="Proteomes" id="UP000789901"/>
    </source>
</evidence>
<protein>
    <submittedName>
        <fullName evidence="2">42768_t:CDS:1</fullName>
    </submittedName>
</protein>
<feature type="compositionally biased region" description="Polar residues" evidence="1">
    <location>
        <begin position="134"/>
        <end position="145"/>
    </location>
</feature>